<dbReference type="PROSITE" id="PS00463">
    <property type="entry name" value="ZN2_CY6_FUNGAL_1"/>
    <property type="match status" value="1"/>
</dbReference>
<evidence type="ECO:0000313" key="9">
    <source>
        <dbReference type="Proteomes" id="UP000266272"/>
    </source>
</evidence>
<keyword evidence="5" id="KW-0804">Transcription</keyword>
<name>A0A395NB26_TRIAR</name>
<keyword evidence="9" id="KW-1185">Reference proteome</keyword>
<proteinExistence type="predicted"/>
<dbReference type="PANTHER" id="PTHR36206:SF16">
    <property type="entry name" value="TRANSCRIPTION FACTOR DOMAIN-CONTAINING PROTEIN-RELATED"/>
    <property type="match status" value="1"/>
</dbReference>
<dbReference type="AlphaFoldDB" id="A0A395NB26"/>
<dbReference type="Proteomes" id="UP000266272">
    <property type="component" value="Unassembled WGS sequence"/>
</dbReference>
<evidence type="ECO:0000256" key="2">
    <source>
        <dbReference type="ARBA" id="ARBA00022833"/>
    </source>
</evidence>
<feature type="domain" description="Zn(2)-C6 fungal-type" evidence="7">
    <location>
        <begin position="10"/>
        <end position="38"/>
    </location>
</feature>
<evidence type="ECO:0000256" key="6">
    <source>
        <dbReference type="ARBA" id="ARBA00023242"/>
    </source>
</evidence>
<dbReference type="GO" id="GO:0008270">
    <property type="term" value="F:zinc ion binding"/>
    <property type="evidence" value="ECO:0007669"/>
    <property type="project" value="InterPro"/>
</dbReference>
<dbReference type="GO" id="GO:0000981">
    <property type="term" value="F:DNA-binding transcription factor activity, RNA polymerase II-specific"/>
    <property type="evidence" value="ECO:0007669"/>
    <property type="project" value="InterPro"/>
</dbReference>
<evidence type="ECO:0000259" key="7">
    <source>
        <dbReference type="PROSITE" id="PS50048"/>
    </source>
</evidence>
<evidence type="ECO:0000256" key="3">
    <source>
        <dbReference type="ARBA" id="ARBA00023015"/>
    </source>
</evidence>
<dbReference type="CDD" id="cd00067">
    <property type="entry name" value="GAL4"/>
    <property type="match status" value="1"/>
</dbReference>
<dbReference type="Gene3D" id="4.10.240.10">
    <property type="entry name" value="Zn(2)-C6 fungal-type DNA-binding domain"/>
    <property type="match status" value="1"/>
</dbReference>
<dbReference type="Pfam" id="PF11951">
    <property type="entry name" value="Fungal_trans_2"/>
    <property type="match status" value="1"/>
</dbReference>
<evidence type="ECO:0000256" key="5">
    <source>
        <dbReference type="ARBA" id="ARBA00023163"/>
    </source>
</evidence>
<keyword evidence="1" id="KW-0479">Metal-binding</keyword>
<dbReference type="STRING" id="490622.A0A395NB26"/>
<evidence type="ECO:0000256" key="4">
    <source>
        <dbReference type="ARBA" id="ARBA00023125"/>
    </source>
</evidence>
<dbReference type="SMART" id="SM00066">
    <property type="entry name" value="GAL4"/>
    <property type="match status" value="1"/>
</dbReference>
<dbReference type="SUPFAM" id="SSF57701">
    <property type="entry name" value="Zn2/Cys6 DNA-binding domain"/>
    <property type="match status" value="1"/>
</dbReference>
<dbReference type="InterPro" id="IPR021858">
    <property type="entry name" value="Fun_TF"/>
</dbReference>
<gene>
    <name evidence="8" type="ORF">TARUN_9153</name>
</gene>
<dbReference type="Pfam" id="PF00172">
    <property type="entry name" value="Zn_clus"/>
    <property type="match status" value="1"/>
</dbReference>
<evidence type="ECO:0000313" key="8">
    <source>
        <dbReference type="EMBL" id="RFU73111.1"/>
    </source>
</evidence>
<dbReference type="GO" id="GO:0003677">
    <property type="term" value="F:DNA binding"/>
    <property type="evidence" value="ECO:0007669"/>
    <property type="project" value="UniProtKB-KW"/>
</dbReference>
<dbReference type="InterPro" id="IPR036864">
    <property type="entry name" value="Zn2-C6_fun-type_DNA-bd_sf"/>
</dbReference>
<reference evidence="8 9" key="1">
    <citation type="journal article" date="2018" name="PLoS Pathog.">
        <title>Evolution of structural diversity of trichothecenes, a family of toxins produced by plant pathogenic and entomopathogenic fungi.</title>
        <authorList>
            <person name="Proctor R.H."/>
            <person name="McCormick S.P."/>
            <person name="Kim H.S."/>
            <person name="Cardoza R.E."/>
            <person name="Stanley A.M."/>
            <person name="Lindo L."/>
            <person name="Kelly A."/>
            <person name="Brown D.W."/>
            <person name="Lee T."/>
            <person name="Vaughan M.M."/>
            <person name="Alexander N.J."/>
            <person name="Busman M."/>
            <person name="Gutierrez S."/>
        </authorList>
    </citation>
    <scope>NUCLEOTIDE SEQUENCE [LARGE SCALE GENOMIC DNA]</scope>
    <source>
        <strain evidence="8 9">IBT 40837</strain>
    </source>
</reference>
<comment type="caution">
    <text evidence="8">The sequence shown here is derived from an EMBL/GenBank/DDBJ whole genome shotgun (WGS) entry which is preliminary data.</text>
</comment>
<keyword evidence="3" id="KW-0805">Transcription regulation</keyword>
<keyword evidence="4" id="KW-0238">DNA-binding</keyword>
<dbReference type="OrthoDB" id="3145928at2759"/>
<keyword evidence="6" id="KW-0539">Nucleus</keyword>
<organism evidence="8 9">
    <name type="scientific">Trichoderma arundinaceum</name>
    <dbReference type="NCBI Taxonomy" id="490622"/>
    <lineage>
        <taxon>Eukaryota</taxon>
        <taxon>Fungi</taxon>
        <taxon>Dikarya</taxon>
        <taxon>Ascomycota</taxon>
        <taxon>Pezizomycotina</taxon>
        <taxon>Sordariomycetes</taxon>
        <taxon>Hypocreomycetidae</taxon>
        <taxon>Hypocreales</taxon>
        <taxon>Hypocreaceae</taxon>
        <taxon>Trichoderma</taxon>
    </lineage>
</organism>
<accession>A0A395NB26</accession>
<sequence length="561" mass="63276">MTGRRKVKTGCQTCKKRRVKCDEGRPACQRCVSTGRVCDGYGIWGGGGNAYGSSDKAPFFSTSSLVRNKKMQGLPNVVVMSQRHRIAGRPASIGFEYFRRYTTTKLPGLFESGFWDSLVLQASEQEPAVLHAVTALGAAHKNEERISLTEYNEAIRHLRKSLTRSDKEALRVCLITCMLFVCIELLRGGFKAGHAHLSNGLRMLREIQSREGITSSDKDIILRSHAQSVEDTLVEVFSRLNVQTALFGQVSSYLLFVGDNAESPRTYDIPPRFSSLRDARNRLDALINGSHSLGQQASQLLLNQQPFSETLYQNQEHLETALVKWLVAFDSSRKELGANPHWRTRYGMPMLLLYHTMAKIMAATSLRGVDEMIFDNYLPDFELLLKQSYDMWNMMRSEMKKTMRTRGTNMPDINFTIDMGFIPPLYYALAKCRQPNLRRMVLELLKEVPHREGAWDGFTVIHMGGILIELEESGIYEGIDIVPRCSLPEPPEEDALLAVPASQRFNNVNVALPEFASGKATLYCRLYKGDGIWESKVVQFDAEFRKLNPFSLECVDGISAV</sequence>
<dbReference type="PROSITE" id="PS50048">
    <property type="entry name" value="ZN2_CY6_FUNGAL_2"/>
    <property type="match status" value="1"/>
</dbReference>
<dbReference type="PANTHER" id="PTHR36206">
    <property type="entry name" value="ASPERCRYPTIN BIOSYNTHESIS CLUSTER-SPECIFIC TRANSCRIPTION REGULATOR ATNN-RELATED"/>
    <property type="match status" value="1"/>
</dbReference>
<keyword evidence="2" id="KW-0862">Zinc</keyword>
<evidence type="ECO:0000256" key="1">
    <source>
        <dbReference type="ARBA" id="ARBA00022723"/>
    </source>
</evidence>
<dbReference type="EMBL" id="PXOA01000700">
    <property type="protein sequence ID" value="RFU73111.1"/>
    <property type="molecule type" value="Genomic_DNA"/>
</dbReference>
<dbReference type="InterPro" id="IPR052360">
    <property type="entry name" value="Transcr_Regulatory_Proteins"/>
</dbReference>
<protein>
    <submittedName>
        <fullName evidence="8">C6 zinc finger domain-containing</fullName>
    </submittedName>
</protein>
<dbReference type="InterPro" id="IPR001138">
    <property type="entry name" value="Zn2Cys6_DnaBD"/>
</dbReference>